<dbReference type="RefSeq" id="WP_217996237.1">
    <property type="nucleotide sequence ID" value="NZ_CP082781.1"/>
</dbReference>
<comment type="similarity">
    <text evidence="2">Belongs to the major facilitator superfamily. Metabolite:H+ Symporter (MHS) family (TC 2.A.1.6) family.</text>
</comment>
<feature type="transmembrane region" description="Helical" evidence="9">
    <location>
        <begin position="348"/>
        <end position="371"/>
    </location>
</feature>
<dbReference type="Proteomes" id="UP001199642">
    <property type="component" value="Chromosome"/>
</dbReference>
<name>A0ABY3RTA5_9MICO</name>
<dbReference type="EMBL" id="CP082781">
    <property type="protein sequence ID" value="UGS26130.1"/>
    <property type="molecule type" value="Genomic_DNA"/>
</dbReference>
<evidence type="ECO:0000256" key="3">
    <source>
        <dbReference type="ARBA" id="ARBA00022448"/>
    </source>
</evidence>
<keyword evidence="5 9" id="KW-0812">Transmembrane</keyword>
<proteinExistence type="inferred from homology"/>
<evidence type="ECO:0000259" key="10">
    <source>
        <dbReference type="PROSITE" id="PS50850"/>
    </source>
</evidence>
<feature type="transmembrane region" description="Helical" evidence="9">
    <location>
        <begin position="204"/>
        <end position="223"/>
    </location>
</feature>
<evidence type="ECO:0000256" key="4">
    <source>
        <dbReference type="ARBA" id="ARBA00022475"/>
    </source>
</evidence>
<organism evidence="11 12">
    <name type="scientific">Microbacterium resistens</name>
    <dbReference type="NCBI Taxonomy" id="156977"/>
    <lineage>
        <taxon>Bacteria</taxon>
        <taxon>Bacillati</taxon>
        <taxon>Actinomycetota</taxon>
        <taxon>Actinomycetes</taxon>
        <taxon>Micrococcales</taxon>
        <taxon>Microbacteriaceae</taxon>
        <taxon>Microbacterium</taxon>
    </lineage>
</organism>
<keyword evidence="4" id="KW-1003">Cell membrane</keyword>
<sequence length="447" mass="47089">MDDTRTAPGPDAPASSDTALLLTLSRQDRTKRMVAVGIGNFMEWFDFAIYGYFAAIIGAQFFPSGNPTAEMLSSLAVFAVGFISRPFGALILGPLGDRLGRRTVLIITVLGMGIITALIGLTPSFATIGIAAPIIIVILRLLQGGFAGSEWTSAAAYIGESAPKHRRAVYASVVTGTAGLAFLVGTLTAAVLTAAMPEDALNSWGWRLPFLASFLMAVVAMYIRRKLVDTPVFEELERKRAEGSVEHTPAREKVKAFVMTLAFAGIFGVALYYLITYMNNFLSGAVGMPRLDALVVCGIVMAIYVAFNPLVGIAVDRLGRRPVLFTGLIGLIVWSIPAFLLMSTGNPWLAGVALVPFALFVACTAVVNNVLLVEVFPASIRATGSAIGYNVAYALLAGPGPLIAAALVAGTGLLISPAFYVVAVAVLALAVLLPTLRETKGIDISRG</sequence>
<evidence type="ECO:0000256" key="6">
    <source>
        <dbReference type="ARBA" id="ARBA00022847"/>
    </source>
</evidence>
<keyword evidence="7 9" id="KW-1133">Transmembrane helix</keyword>
<keyword evidence="8 9" id="KW-0472">Membrane</keyword>
<evidence type="ECO:0000256" key="2">
    <source>
        <dbReference type="ARBA" id="ARBA00008240"/>
    </source>
</evidence>
<reference evidence="11 12" key="1">
    <citation type="submission" date="2023-01" db="EMBL/GenBank/DDBJ databases">
        <title>Characterization of estradiol degrading bacteria Microbacterium sp. MZT7 and reveal degrading genes through genome analysis.</title>
        <authorList>
            <person name="Hao P."/>
            <person name="Gao Y."/>
        </authorList>
    </citation>
    <scope>NUCLEOTIDE SEQUENCE [LARGE SCALE GENOMIC DNA]</scope>
    <source>
        <strain evidence="11 12">MZT7</strain>
    </source>
</reference>
<evidence type="ECO:0000256" key="1">
    <source>
        <dbReference type="ARBA" id="ARBA00004651"/>
    </source>
</evidence>
<dbReference type="InterPro" id="IPR011701">
    <property type="entry name" value="MFS"/>
</dbReference>
<protein>
    <submittedName>
        <fullName evidence="11">MFS transporter</fullName>
    </submittedName>
</protein>
<feature type="transmembrane region" description="Helical" evidence="9">
    <location>
        <begin position="418"/>
        <end position="436"/>
    </location>
</feature>
<dbReference type="Gene3D" id="1.20.1250.20">
    <property type="entry name" value="MFS general substrate transporter like domains"/>
    <property type="match status" value="2"/>
</dbReference>
<dbReference type="InterPro" id="IPR020846">
    <property type="entry name" value="MFS_dom"/>
</dbReference>
<evidence type="ECO:0000256" key="7">
    <source>
        <dbReference type="ARBA" id="ARBA00022989"/>
    </source>
</evidence>
<dbReference type="Pfam" id="PF07690">
    <property type="entry name" value="MFS_1"/>
    <property type="match status" value="1"/>
</dbReference>
<dbReference type="PROSITE" id="PS50850">
    <property type="entry name" value="MFS"/>
    <property type="match status" value="1"/>
</dbReference>
<keyword evidence="12" id="KW-1185">Reference proteome</keyword>
<evidence type="ECO:0000313" key="12">
    <source>
        <dbReference type="Proteomes" id="UP001199642"/>
    </source>
</evidence>
<feature type="transmembrane region" description="Helical" evidence="9">
    <location>
        <begin position="168"/>
        <end position="192"/>
    </location>
</feature>
<evidence type="ECO:0000256" key="8">
    <source>
        <dbReference type="ARBA" id="ARBA00023136"/>
    </source>
</evidence>
<dbReference type="SUPFAM" id="SSF103473">
    <property type="entry name" value="MFS general substrate transporter"/>
    <property type="match status" value="1"/>
</dbReference>
<feature type="transmembrane region" description="Helical" evidence="9">
    <location>
        <begin position="293"/>
        <end position="311"/>
    </location>
</feature>
<keyword evidence="3" id="KW-0813">Transport</keyword>
<feature type="transmembrane region" description="Helical" evidence="9">
    <location>
        <begin position="104"/>
        <end position="122"/>
    </location>
</feature>
<keyword evidence="6" id="KW-0769">Symport</keyword>
<dbReference type="InterPro" id="IPR005829">
    <property type="entry name" value="Sugar_transporter_CS"/>
</dbReference>
<comment type="subcellular location">
    <subcellularLocation>
        <location evidence="1">Cell membrane</location>
        <topology evidence="1">Multi-pass membrane protein</topology>
    </subcellularLocation>
</comment>
<dbReference type="PROSITE" id="PS00216">
    <property type="entry name" value="SUGAR_TRANSPORT_1"/>
    <property type="match status" value="1"/>
</dbReference>
<dbReference type="InterPro" id="IPR036259">
    <property type="entry name" value="MFS_trans_sf"/>
</dbReference>
<feature type="transmembrane region" description="Helical" evidence="9">
    <location>
        <begin position="391"/>
        <end position="412"/>
    </location>
</feature>
<feature type="transmembrane region" description="Helical" evidence="9">
    <location>
        <begin position="128"/>
        <end position="147"/>
    </location>
</feature>
<feature type="transmembrane region" description="Helical" evidence="9">
    <location>
        <begin position="323"/>
        <end position="342"/>
    </location>
</feature>
<gene>
    <name evidence="11" type="ORF">K8F61_16020</name>
</gene>
<evidence type="ECO:0000256" key="9">
    <source>
        <dbReference type="SAM" id="Phobius"/>
    </source>
</evidence>
<dbReference type="InterPro" id="IPR051084">
    <property type="entry name" value="H+-coupled_symporters"/>
</dbReference>
<feature type="transmembrane region" description="Helical" evidence="9">
    <location>
        <begin position="34"/>
        <end position="59"/>
    </location>
</feature>
<dbReference type="PANTHER" id="PTHR43528">
    <property type="entry name" value="ALPHA-KETOGLUTARATE PERMEASE"/>
    <property type="match status" value="1"/>
</dbReference>
<evidence type="ECO:0000313" key="11">
    <source>
        <dbReference type="EMBL" id="UGS26130.1"/>
    </source>
</evidence>
<accession>A0ABY3RTA5</accession>
<feature type="domain" description="Major facilitator superfamily (MFS) profile" evidence="10">
    <location>
        <begin position="32"/>
        <end position="440"/>
    </location>
</feature>
<feature type="transmembrane region" description="Helical" evidence="9">
    <location>
        <begin position="71"/>
        <end position="92"/>
    </location>
</feature>
<feature type="transmembrane region" description="Helical" evidence="9">
    <location>
        <begin position="256"/>
        <end position="273"/>
    </location>
</feature>
<evidence type="ECO:0000256" key="5">
    <source>
        <dbReference type="ARBA" id="ARBA00022692"/>
    </source>
</evidence>
<dbReference type="PANTHER" id="PTHR43528:SF1">
    <property type="entry name" value="ALPHA-KETOGLUTARATE PERMEASE"/>
    <property type="match status" value="1"/>
</dbReference>